<reference evidence="1" key="1">
    <citation type="journal article" date="2020" name="Nature">
        <title>Giant virus diversity and host interactions through global metagenomics.</title>
        <authorList>
            <person name="Schulz F."/>
            <person name="Roux S."/>
            <person name="Paez-Espino D."/>
            <person name="Jungbluth S."/>
            <person name="Walsh D.A."/>
            <person name="Denef V.J."/>
            <person name="McMahon K.D."/>
            <person name="Konstantinidis K.T."/>
            <person name="Eloe-Fadrosh E.A."/>
            <person name="Kyrpides N.C."/>
            <person name="Woyke T."/>
        </authorList>
    </citation>
    <scope>NUCLEOTIDE SEQUENCE</scope>
    <source>
        <strain evidence="1">GVMAG-M-3300023184-17</strain>
    </source>
</reference>
<name>A0A6C0HY17_9ZZZZ</name>
<evidence type="ECO:0000313" key="1">
    <source>
        <dbReference type="EMBL" id="QHT85392.1"/>
    </source>
</evidence>
<dbReference type="EMBL" id="MN740041">
    <property type="protein sequence ID" value="QHT85392.1"/>
    <property type="molecule type" value="Genomic_DNA"/>
</dbReference>
<proteinExistence type="predicted"/>
<organism evidence="1">
    <name type="scientific">viral metagenome</name>
    <dbReference type="NCBI Taxonomy" id="1070528"/>
    <lineage>
        <taxon>unclassified sequences</taxon>
        <taxon>metagenomes</taxon>
        <taxon>organismal metagenomes</taxon>
    </lineage>
</organism>
<dbReference type="AlphaFoldDB" id="A0A6C0HY17"/>
<accession>A0A6C0HY17</accession>
<sequence length="89" mass="9989">MWWYLLLLVVCLCMSVREGFTLLKSTSTSCNDRSTCEQCHNDGKSPNGTCYWCKDKGCQASSDYYDPNTCSSDLADCSATNLFKNMSLK</sequence>
<protein>
    <submittedName>
        <fullName evidence="1">Uncharacterized protein</fullName>
    </submittedName>
</protein>